<reference evidence="2" key="1">
    <citation type="submission" date="2017-02" db="EMBL/GenBank/DDBJ databases">
        <authorList>
            <person name="Tafer H."/>
            <person name="Lopandic K."/>
        </authorList>
    </citation>
    <scope>NUCLEOTIDE SEQUENCE [LARGE SCALE GENOMIC DNA]</scope>
    <source>
        <strain evidence="2">CBS 366.77</strain>
    </source>
</reference>
<evidence type="ECO:0000313" key="2">
    <source>
        <dbReference type="Proteomes" id="UP000266188"/>
    </source>
</evidence>
<dbReference type="Proteomes" id="UP000266188">
    <property type="component" value="Unassembled WGS sequence"/>
</dbReference>
<protein>
    <submittedName>
        <fullName evidence="1">Uncharacterized protein</fullName>
    </submittedName>
</protein>
<comment type="caution">
    <text evidence="1">The sequence shown here is derived from an EMBL/GenBank/DDBJ whole genome shotgun (WGS) entry which is preliminary data.</text>
</comment>
<keyword evidence="2" id="KW-1185">Reference proteome</keyword>
<dbReference type="AlphaFoldDB" id="A0A3A2Z0X9"/>
<name>A0A3A2Z0X9_9EURO</name>
<accession>A0A3A2Z0X9</accession>
<evidence type="ECO:0000313" key="1">
    <source>
        <dbReference type="EMBL" id="RJE16768.1"/>
    </source>
</evidence>
<organism evidence="1 2">
    <name type="scientific">Aspergillus sclerotialis</name>
    <dbReference type="NCBI Taxonomy" id="2070753"/>
    <lineage>
        <taxon>Eukaryota</taxon>
        <taxon>Fungi</taxon>
        <taxon>Dikarya</taxon>
        <taxon>Ascomycota</taxon>
        <taxon>Pezizomycotina</taxon>
        <taxon>Eurotiomycetes</taxon>
        <taxon>Eurotiomycetidae</taxon>
        <taxon>Eurotiales</taxon>
        <taxon>Aspergillaceae</taxon>
        <taxon>Aspergillus</taxon>
        <taxon>Aspergillus subgen. Polypaecilum</taxon>
    </lineage>
</organism>
<feature type="non-terminal residue" evidence="1">
    <location>
        <position position="1"/>
    </location>
</feature>
<sequence length="84" mass="8569">TKSLPPDSARRTKSYTSPIVWVVLKREVSLVPEPKLILSVTVGFDSSTSLVGGAAEAGAGAGAVVSEVKLPGIEGTPGVGLPRR</sequence>
<gene>
    <name evidence="1" type="ORF">PHISCL_10895</name>
</gene>
<dbReference type="EMBL" id="MVGC01002795">
    <property type="protein sequence ID" value="RJE16768.1"/>
    <property type="molecule type" value="Genomic_DNA"/>
</dbReference>
<proteinExistence type="predicted"/>